<dbReference type="HOGENOM" id="CLU_3204641_0_0_5"/>
<evidence type="ECO:0000313" key="1">
    <source>
        <dbReference type="EMBL" id="ADE30165.1"/>
    </source>
</evidence>
<dbReference type="Proteomes" id="UP000006931">
    <property type="component" value="Chromosome"/>
</dbReference>
<accession>D5AXM5</accession>
<dbReference type="KEGG" id="rpq:rpr22_0656"/>
<evidence type="ECO:0000313" key="2">
    <source>
        <dbReference type="Proteomes" id="UP000006931"/>
    </source>
</evidence>
<dbReference type="AlphaFoldDB" id="D5AXM5"/>
<protein>
    <submittedName>
        <fullName evidence="1">Uncharacterized protein</fullName>
    </submittedName>
</protein>
<sequence>MSQLSIEQIYKMNILCAISTFLNYKLKIVENNQAINEYCVGPKNIISMLMHYLIQY</sequence>
<dbReference type="EMBL" id="CP001584">
    <property type="protein sequence ID" value="ADE30165.1"/>
    <property type="molecule type" value="Genomic_DNA"/>
</dbReference>
<proteinExistence type="predicted"/>
<gene>
    <name evidence="1" type="ORF">rpr22_0656</name>
</gene>
<name>D5AXM5_RICPP</name>
<organism evidence="1 2">
    <name type="scientific">Rickettsia prowazekii (strain Rp22)</name>
    <dbReference type="NCBI Taxonomy" id="449216"/>
    <lineage>
        <taxon>Bacteria</taxon>
        <taxon>Pseudomonadati</taxon>
        <taxon>Pseudomonadota</taxon>
        <taxon>Alphaproteobacteria</taxon>
        <taxon>Rickettsiales</taxon>
        <taxon>Rickettsiaceae</taxon>
        <taxon>Rickettsieae</taxon>
        <taxon>Rickettsia</taxon>
        <taxon>typhus group</taxon>
    </lineage>
</organism>
<reference evidence="1 2" key="1">
    <citation type="journal article" date="2010" name="Genome Res.">
        <title>Genomic, proteomic, and transcriptomic analysis of virulent and avirulent Rickettsia prowazekii reveals its adaptive mutation capabilities.</title>
        <authorList>
            <person name="Bechah Y."/>
            <person name="El Karkouri K."/>
            <person name="Mediannikov O."/>
            <person name="Leroy Q."/>
            <person name="Pelletier N."/>
            <person name="Robert C."/>
            <person name="Medigue C."/>
            <person name="Mege J.L."/>
            <person name="Raoult D."/>
        </authorList>
    </citation>
    <scope>NUCLEOTIDE SEQUENCE [LARGE SCALE GENOMIC DNA]</scope>
    <source>
        <strain evidence="1 2">Rp22</strain>
    </source>
</reference>